<dbReference type="InterPro" id="IPR050275">
    <property type="entry name" value="PGM_Phosphatase"/>
</dbReference>
<reference evidence="5" key="1">
    <citation type="submission" date="2017-04" db="EMBL/GenBank/DDBJ databases">
        <title>Population genomics of picophytoplankton unveils novel chromosome hypervariability.</title>
        <authorList>
            <consortium name="DOE Joint Genome Institute"/>
            <person name="Blanc-Mathieu R."/>
            <person name="Krasovec M."/>
            <person name="Hebrard M."/>
            <person name="Yau S."/>
            <person name="Desgranges E."/>
            <person name="Martin J."/>
            <person name="Schackwitz W."/>
            <person name="Kuo A."/>
            <person name="Salin G."/>
            <person name="Donnadieu C."/>
            <person name="Desdevises Y."/>
            <person name="Sanchez-Ferandin S."/>
            <person name="Moreau H."/>
            <person name="Rivals E."/>
            <person name="Grigoriev I.V."/>
            <person name="Grimsley N."/>
            <person name="Eyre-Walker A."/>
            <person name="Piganeau G."/>
        </authorList>
    </citation>
    <scope>NUCLEOTIDE SEQUENCE [LARGE SCALE GENOMIC DNA]</scope>
    <source>
        <strain evidence="5">RCC 1115</strain>
    </source>
</reference>
<dbReference type="SMART" id="SM00855">
    <property type="entry name" value="PGAM"/>
    <property type="match status" value="1"/>
</dbReference>
<name>A0A1Y5IGN5_OSTTA</name>
<proteinExistence type="inferred from homology"/>
<dbReference type="PANTHER" id="PTHR48100">
    <property type="entry name" value="BROAD-SPECIFICITY PHOSPHATASE YOR283W-RELATED"/>
    <property type="match status" value="1"/>
</dbReference>
<dbReference type="AlphaFoldDB" id="A0A1Y5IGN5"/>
<dbReference type="EMBL" id="KZ155778">
    <property type="protein sequence ID" value="OUS47243.1"/>
    <property type="molecule type" value="Genomic_DNA"/>
</dbReference>
<dbReference type="Pfam" id="PF00300">
    <property type="entry name" value="His_Phos_1"/>
    <property type="match status" value="1"/>
</dbReference>
<evidence type="ECO:0000256" key="3">
    <source>
        <dbReference type="PIRSR" id="PIRSR613078-2"/>
    </source>
</evidence>
<dbReference type="CDD" id="cd07067">
    <property type="entry name" value="HP_PGM_like"/>
    <property type="match status" value="1"/>
</dbReference>
<feature type="region of interest" description="Disordered" evidence="4">
    <location>
        <begin position="33"/>
        <end position="59"/>
    </location>
</feature>
<evidence type="ECO:0000256" key="1">
    <source>
        <dbReference type="ARBA" id="ARBA00038362"/>
    </source>
</evidence>
<feature type="region of interest" description="Disordered" evidence="4">
    <location>
        <begin position="1"/>
        <end position="20"/>
    </location>
</feature>
<dbReference type="InterPro" id="IPR013078">
    <property type="entry name" value="His_Pase_superF_clade-1"/>
</dbReference>
<sequence>MPTPKASLRDTFGSGLDRDDSANVSRIIGRHGSARGILSPSGSTLGRSCGRSPSEVERPMDGTYERTKSVTFEDDLPHGFPERKASFSRFHFEEDDALAPLSGFVAVVLSVVFVAAESSRPQSHSSTRREITFVRHGQSTWNAVGRIQGSSNFSFLTDKGESQAEITRGIVAEEEYDACLASPLRRARQTADVVWGRRDASAIREDRDLREIDMYAFEGLFKDEGKAKFGDAYDTWKKSPHELVIEGHHPVRELWDRATSVWERSLSGSGGEQKILVVAHNAMNQALIGSALGLGPNYFRRLLQSNCAVSKVVLDENFAPNTGKGIVLEYLNQTPEVPLGQDDSVTLIHCPSSVEDEAVITTSVINMLRMIPVRTLMHTKDGSSTRLAGEIIERCKKESSGECPFAAIAVESIDESTKVLAETAGFSGSTFIVADKSFCQNFIAQTLVMESGEMFNLSPGGITVFDMNGGPKKDPVAVCINHRLYLPAFRRDFNIA</sequence>
<dbReference type="SUPFAM" id="SSF53254">
    <property type="entry name" value="Phosphoglycerate mutase-like"/>
    <property type="match status" value="1"/>
</dbReference>
<feature type="binding site" evidence="3">
    <location>
        <position position="186"/>
    </location>
    <ligand>
        <name>substrate</name>
    </ligand>
</feature>
<feature type="binding site" evidence="3">
    <location>
        <position position="222"/>
    </location>
    <ligand>
        <name>substrate</name>
    </ligand>
</feature>
<dbReference type="eggNOG" id="KOG0235">
    <property type="taxonomic scope" value="Eukaryota"/>
</dbReference>
<dbReference type="PANTHER" id="PTHR48100:SF10">
    <property type="entry name" value="2-CARBOXY-D-ARABINITOL-1-PHOSPHATASE-RELATED"/>
    <property type="match status" value="1"/>
</dbReference>
<feature type="binding site" evidence="3">
    <location>
        <begin position="135"/>
        <end position="142"/>
    </location>
    <ligand>
        <name>substrate</name>
    </ligand>
</feature>
<evidence type="ECO:0000256" key="2">
    <source>
        <dbReference type="PIRSR" id="PIRSR613078-1"/>
    </source>
</evidence>
<evidence type="ECO:0000313" key="5">
    <source>
        <dbReference type="EMBL" id="OUS47243.1"/>
    </source>
</evidence>
<dbReference type="GO" id="GO:0016791">
    <property type="term" value="F:phosphatase activity"/>
    <property type="evidence" value="ECO:0007669"/>
    <property type="project" value="TreeGrafter"/>
</dbReference>
<organism evidence="5">
    <name type="scientific">Ostreococcus tauri</name>
    <name type="common">Marine green alga</name>
    <dbReference type="NCBI Taxonomy" id="70448"/>
    <lineage>
        <taxon>Eukaryota</taxon>
        <taxon>Viridiplantae</taxon>
        <taxon>Chlorophyta</taxon>
        <taxon>Mamiellophyceae</taxon>
        <taxon>Mamiellales</taxon>
        <taxon>Bathycoccaceae</taxon>
        <taxon>Ostreococcus</taxon>
    </lineage>
</organism>
<evidence type="ECO:0000256" key="4">
    <source>
        <dbReference type="SAM" id="MobiDB-lite"/>
    </source>
</evidence>
<feature type="active site" description="Tele-phosphohistidine intermediate" evidence="2">
    <location>
        <position position="136"/>
    </location>
</feature>
<dbReference type="InterPro" id="IPR029033">
    <property type="entry name" value="His_PPase_superfam"/>
</dbReference>
<comment type="similarity">
    <text evidence="1">Belongs to the phosphoglycerate mutase family.</text>
</comment>
<accession>A0A1Y5IGN5</accession>
<feature type="active site" description="Proton donor/acceptor" evidence="2">
    <location>
        <position position="211"/>
    </location>
</feature>
<dbReference type="Gene3D" id="3.40.50.1240">
    <property type="entry name" value="Phosphoglycerate mutase-like"/>
    <property type="match status" value="1"/>
</dbReference>
<protein>
    <submittedName>
        <fullName evidence="5">Histidine phosphatase superfamily</fullName>
    </submittedName>
</protein>
<dbReference type="Proteomes" id="UP000195557">
    <property type="component" value="Unassembled WGS sequence"/>
</dbReference>
<gene>
    <name evidence="5" type="ORF">BE221DRAFT_144909</name>
</gene>